<dbReference type="PANTHER" id="PTHR43375:SF1">
    <property type="entry name" value="OROTIDINE 5'-PHOSPHATE DECARBOXYLASE"/>
    <property type="match status" value="1"/>
</dbReference>
<evidence type="ECO:0000256" key="3">
    <source>
        <dbReference type="ARBA" id="ARBA00022793"/>
    </source>
</evidence>
<evidence type="ECO:0000256" key="1">
    <source>
        <dbReference type="ARBA" id="ARBA00004861"/>
    </source>
</evidence>
<dbReference type="PANTHER" id="PTHR43375">
    <property type="entry name" value="OROTIDINE 5'-PHOSPHATE DECARBOXYLASE"/>
    <property type="match status" value="1"/>
</dbReference>
<organism evidence="9 10">
    <name type="scientific">Candidatus Kaiserbacteria bacterium RIFCSPHIGHO2_01_FULL_55_17</name>
    <dbReference type="NCBI Taxonomy" id="1798484"/>
    <lineage>
        <taxon>Bacteria</taxon>
        <taxon>Candidatus Kaiseribacteriota</taxon>
    </lineage>
</organism>
<accession>A0A1F6D9J4</accession>
<dbReference type="EC" id="4.1.1.23" evidence="7"/>
<dbReference type="InterPro" id="IPR013785">
    <property type="entry name" value="Aldolase_TIM"/>
</dbReference>
<dbReference type="UniPathway" id="UPA00070">
    <property type="reaction ID" value="UER00120"/>
</dbReference>
<evidence type="ECO:0000256" key="2">
    <source>
        <dbReference type="ARBA" id="ARBA00008847"/>
    </source>
</evidence>
<reference evidence="9 10" key="1">
    <citation type="journal article" date="2016" name="Nat. Commun.">
        <title>Thousands of microbial genomes shed light on interconnected biogeochemical processes in an aquifer system.</title>
        <authorList>
            <person name="Anantharaman K."/>
            <person name="Brown C.T."/>
            <person name="Hug L.A."/>
            <person name="Sharon I."/>
            <person name="Castelle C.J."/>
            <person name="Probst A.J."/>
            <person name="Thomas B.C."/>
            <person name="Singh A."/>
            <person name="Wilkins M.J."/>
            <person name="Karaoz U."/>
            <person name="Brodie E.L."/>
            <person name="Williams K.H."/>
            <person name="Hubbard S.S."/>
            <person name="Banfield J.F."/>
        </authorList>
    </citation>
    <scope>NUCLEOTIDE SEQUENCE [LARGE SCALE GENOMIC DNA]</scope>
</reference>
<dbReference type="Gene3D" id="3.20.20.70">
    <property type="entry name" value="Aldolase class I"/>
    <property type="match status" value="1"/>
</dbReference>
<dbReference type="GO" id="GO:0004590">
    <property type="term" value="F:orotidine-5'-phosphate decarboxylase activity"/>
    <property type="evidence" value="ECO:0007669"/>
    <property type="project" value="UniProtKB-UniRule"/>
</dbReference>
<comment type="similarity">
    <text evidence="2">Belongs to the OMP decarboxylase family. Type 2 subfamily.</text>
</comment>
<evidence type="ECO:0000256" key="6">
    <source>
        <dbReference type="ARBA" id="ARBA00049157"/>
    </source>
</evidence>
<gene>
    <name evidence="9" type="ORF">A2853_00815</name>
</gene>
<dbReference type="SUPFAM" id="SSF51366">
    <property type="entry name" value="Ribulose-phoshate binding barrel"/>
    <property type="match status" value="1"/>
</dbReference>
<evidence type="ECO:0000256" key="5">
    <source>
        <dbReference type="ARBA" id="ARBA00023239"/>
    </source>
</evidence>
<dbReference type="Proteomes" id="UP000177958">
    <property type="component" value="Unassembled WGS sequence"/>
</dbReference>
<evidence type="ECO:0000313" key="10">
    <source>
        <dbReference type="Proteomes" id="UP000177958"/>
    </source>
</evidence>
<keyword evidence="5" id="KW-0456">Lyase</keyword>
<dbReference type="NCBIfam" id="TIGR02127">
    <property type="entry name" value="pyrF_sub2"/>
    <property type="match status" value="1"/>
</dbReference>
<comment type="caution">
    <text evidence="9">The sequence shown here is derived from an EMBL/GenBank/DDBJ whole genome shotgun (WGS) entry which is preliminary data.</text>
</comment>
<evidence type="ECO:0000256" key="4">
    <source>
        <dbReference type="ARBA" id="ARBA00022975"/>
    </source>
</evidence>
<name>A0A1F6D9J4_9BACT</name>
<protein>
    <recommendedName>
        <fullName evidence="7">Orotidine-5'-phosphate decarboxylase</fullName>
        <ecNumber evidence="7">4.1.1.23</ecNumber>
    </recommendedName>
</protein>
<keyword evidence="3" id="KW-0210">Decarboxylase</keyword>
<dbReference type="CDD" id="cd04725">
    <property type="entry name" value="OMP_decarboxylase_like"/>
    <property type="match status" value="1"/>
</dbReference>
<dbReference type="InterPro" id="IPR018089">
    <property type="entry name" value="OMPdecase_AS"/>
</dbReference>
<dbReference type="InterPro" id="IPR001754">
    <property type="entry name" value="OMPdeCOase_dom"/>
</dbReference>
<proteinExistence type="inferred from homology"/>
<dbReference type="PROSITE" id="PS00156">
    <property type="entry name" value="OMPDECASE"/>
    <property type="match status" value="1"/>
</dbReference>
<evidence type="ECO:0000259" key="8">
    <source>
        <dbReference type="SMART" id="SM00934"/>
    </source>
</evidence>
<dbReference type="AlphaFoldDB" id="A0A1F6D9J4"/>
<dbReference type="GO" id="GO:0044205">
    <property type="term" value="P:'de novo' UMP biosynthetic process"/>
    <property type="evidence" value="ECO:0007669"/>
    <property type="project" value="UniProtKB-UniPathway"/>
</dbReference>
<dbReference type="GO" id="GO:0006207">
    <property type="term" value="P:'de novo' pyrimidine nucleobase biosynthetic process"/>
    <property type="evidence" value="ECO:0007669"/>
    <property type="project" value="InterPro"/>
</dbReference>
<dbReference type="Pfam" id="PF00215">
    <property type="entry name" value="OMPdecase"/>
    <property type="match status" value="1"/>
</dbReference>
<evidence type="ECO:0000256" key="7">
    <source>
        <dbReference type="NCBIfam" id="TIGR02127"/>
    </source>
</evidence>
<dbReference type="SMART" id="SM00934">
    <property type="entry name" value="OMPdecase"/>
    <property type="match status" value="1"/>
</dbReference>
<evidence type="ECO:0000313" key="9">
    <source>
        <dbReference type="EMBL" id="OGG58021.1"/>
    </source>
</evidence>
<dbReference type="InterPro" id="IPR011995">
    <property type="entry name" value="OMPdecase_type-2"/>
</dbReference>
<comment type="catalytic activity">
    <reaction evidence="6">
        <text>orotidine 5'-phosphate + H(+) = UMP + CO2</text>
        <dbReference type="Rhea" id="RHEA:11596"/>
        <dbReference type="ChEBI" id="CHEBI:15378"/>
        <dbReference type="ChEBI" id="CHEBI:16526"/>
        <dbReference type="ChEBI" id="CHEBI:57538"/>
        <dbReference type="ChEBI" id="CHEBI:57865"/>
        <dbReference type="EC" id="4.1.1.23"/>
    </reaction>
</comment>
<keyword evidence="4" id="KW-0665">Pyrimidine biosynthesis</keyword>
<sequence length="275" mass="30095">MRDFRELLETKWDEGKFLCIGLDTDLERVPQAAQKEGTRETIVAFNRAIIDATKDLVCAYKPNNAFYEARGEEGVAALRETIFYILDAAPDVPVILDAKRADIASTNEQYAISAFDHLRADAITVNPYLGAEPLKPFFDREDKGVIVLCHTSNPGAKEIQNLSVDGGEALYKFVARCATERWNGNKNCCLMVGATYPEELGEVRKIVGDMPILVAGIGAQDGDLKKTVKSGLDSRGRGLIVNASRSVIFASKGADFADVARKKAQELHDAIKKAV</sequence>
<dbReference type="InterPro" id="IPR011060">
    <property type="entry name" value="RibuloseP-bd_barrel"/>
</dbReference>
<comment type="pathway">
    <text evidence="1">Pyrimidine metabolism; UMP biosynthesis via de novo pathway; UMP from orotate: step 2/2.</text>
</comment>
<feature type="domain" description="Orotidine 5'-phosphate decarboxylase" evidence="8">
    <location>
        <begin position="17"/>
        <end position="260"/>
    </location>
</feature>
<dbReference type="EMBL" id="MFKX01000007">
    <property type="protein sequence ID" value="OGG58021.1"/>
    <property type="molecule type" value="Genomic_DNA"/>
</dbReference>